<name>A0AAP5M8G1_9CYAN</name>
<evidence type="ECO:0000313" key="2">
    <source>
        <dbReference type="Proteomes" id="UP000667802"/>
    </source>
</evidence>
<dbReference type="Proteomes" id="UP000667802">
    <property type="component" value="Unassembled WGS sequence"/>
</dbReference>
<dbReference type="RefSeq" id="WP_208344975.1">
    <property type="nucleotide sequence ID" value="NZ_CAWQFN010000564.1"/>
</dbReference>
<keyword evidence="2" id="KW-1185">Reference proteome</keyword>
<gene>
    <name evidence="1" type="ORF">G7B40_003000</name>
</gene>
<accession>A0AAP5M8G1</accession>
<organism evidence="1 2">
    <name type="scientific">Aetokthonos hydrillicola Thurmond2011</name>
    <dbReference type="NCBI Taxonomy" id="2712845"/>
    <lineage>
        <taxon>Bacteria</taxon>
        <taxon>Bacillati</taxon>
        <taxon>Cyanobacteriota</taxon>
        <taxon>Cyanophyceae</taxon>
        <taxon>Nostocales</taxon>
        <taxon>Hapalosiphonaceae</taxon>
        <taxon>Aetokthonos</taxon>
    </lineage>
</organism>
<sequence>MQHLHKLLAKKDSAIAWFLRSRFQEIEAFLKEAPAILSQDPGAEICCEVLQELESLLQLSSFDSATNQSQNIVVSAKEDSFLEDTQSITSPPSSLPDSTFTNELKLSHLRDAFNSDKDLIKYLGDFQLRSQTDPELWNEIQHKLLRLPKEMAKSWRERASELAKEAEAEIDESNILQLHFTDNQDIYPGLKGTIQAKGLSLSNNVPLDSQILQENEYARLSEDLKLLASLVSICISSINIEPDLHHALETVYKFDTMPLDSNPEQRHKYIETLKERFLRTLKAEECGEPVTVLKAWINVDEAIHSLVFVPPADSDSSSSELQKRTRRILIEKVKKVKDKGHDVRIQELSGVYADIHKLSSDYDLPLKVGGIPGEVQACLRVYARIDKEVFPGRVIYRSLK</sequence>
<dbReference type="EMBL" id="JAALHA020000001">
    <property type="protein sequence ID" value="MDR9893553.1"/>
    <property type="molecule type" value="Genomic_DNA"/>
</dbReference>
<protein>
    <submittedName>
        <fullName evidence="1">Uncharacterized protein</fullName>
    </submittedName>
</protein>
<comment type="caution">
    <text evidence="1">The sequence shown here is derived from an EMBL/GenBank/DDBJ whole genome shotgun (WGS) entry which is preliminary data.</text>
</comment>
<evidence type="ECO:0000313" key="1">
    <source>
        <dbReference type="EMBL" id="MDR9893553.1"/>
    </source>
</evidence>
<dbReference type="AlphaFoldDB" id="A0AAP5M8G1"/>
<proteinExistence type="predicted"/>
<reference evidence="2" key="1">
    <citation type="journal article" date="2021" name="Science">
        <title>Hunting the eagle killer: A cyanobacterial neurotoxin causes vacuolar myelinopathy.</title>
        <authorList>
            <person name="Breinlinger S."/>
            <person name="Phillips T.J."/>
            <person name="Haram B.N."/>
            <person name="Mares J."/>
            <person name="Martinez Yerena J.A."/>
            <person name="Hrouzek P."/>
            <person name="Sobotka R."/>
            <person name="Henderson W.M."/>
            <person name="Schmieder P."/>
            <person name="Williams S.M."/>
            <person name="Lauderdale J.D."/>
            <person name="Wilde H.D."/>
            <person name="Gerrin W."/>
            <person name="Kust A."/>
            <person name="Washington J.W."/>
            <person name="Wagner C."/>
            <person name="Geier B."/>
            <person name="Liebeke M."/>
            <person name="Enke H."/>
            <person name="Niedermeyer T.H.J."/>
            <person name="Wilde S.B."/>
        </authorList>
    </citation>
    <scope>NUCLEOTIDE SEQUENCE [LARGE SCALE GENOMIC DNA]</scope>
    <source>
        <strain evidence="2">Thurmond2011</strain>
    </source>
</reference>